<evidence type="ECO:0000313" key="1">
    <source>
        <dbReference type="EMBL" id="JAD55749.1"/>
    </source>
</evidence>
<protein>
    <submittedName>
        <fullName evidence="1">Uncharacterized protein</fullName>
    </submittedName>
</protein>
<dbReference type="EMBL" id="GBRH01242146">
    <property type="protein sequence ID" value="JAD55749.1"/>
    <property type="molecule type" value="Transcribed_RNA"/>
</dbReference>
<reference evidence="1" key="2">
    <citation type="journal article" date="2015" name="Data Brief">
        <title>Shoot transcriptome of the giant reed, Arundo donax.</title>
        <authorList>
            <person name="Barrero R.A."/>
            <person name="Guerrero F.D."/>
            <person name="Moolhuijzen P."/>
            <person name="Goolsby J.A."/>
            <person name="Tidwell J."/>
            <person name="Bellgard S.E."/>
            <person name="Bellgard M.I."/>
        </authorList>
    </citation>
    <scope>NUCLEOTIDE SEQUENCE</scope>
    <source>
        <tissue evidence="1">Shoot tissue taken approximately 20 cm above the soil surface</tissue>
    </source>
</reference>
<dbReference type="AlphaFoldDB" id="A0A0A9AVH6"/>
<accession>A0A0A9AVH6</accession>
<organism evidence="1">
    <name type="scientific">Arundo donax</name>
    <name type="common">Giant reed</name>
    <name type="synonym">Donax arundinaceus</name>
    <dbReference type="NCBI Taxonomy" id="35708"/>
    <lineage>
        <taxon>Eukaryota</taxon>
        <taxon>Viridiplantae</taxon>
        <taxon>Streptophyta</taxon>
        <taxon>Embryophyta</taxon>
        <taxon>Tracheophyta</taxon>
        <taxon>Spermatophyta</taxon>
        <taxon>Magnoliopsida</taxon>
        <taxon>Liliopsida</taxon>
        <taxon>Poales</taxon>
        <taxon>Poaceae</taxon>
        <taxon>PACMAD clade</taxon>
        <taxon>Arundinoideae</taxon>
        <taxon>Arundineae</taxon>
        <taxon>Arundo</taxon>
    </lineage>
</organism>
<reference evidence="1" key="1">
    <citation type="submission" date="2014-09" db="EMBL/GenBank/DDBJ databases">
        <authorList>
            <person name="Magalhaes I.L.F."/>
            <person name="Oliveira U."/>
            <person name="Santos F.R."/>
            <person name="Vidigal T.H.D.A."/>
            <person name="Brescovit A.D."/>
            <person name="Santos A.J."/>
        </authorList>
    </citation>
    <scope>NUCLEOTIDE SEQUENCE</scope>
    <source>
        <tissue evidence="1">Shoot tissue taken approximately 20 cm above the soil surface</tissue>
    </source>
</reference>
<name>A0A0A9AVH6_ARUDO</name>
<sequence length="43" mass="5175">MEGSTLHWLARKDASDFLYKTKFDLTTKEQRQQMLLLLCSWLQ</sequence>
<proteinExistence type="predicted"/>